<dbReference type="EMBL" id="JAMKBI010000001">
    <property type="protein sequence ID" value="MCZ8532172.1"/>
    <property type="molecule type" value="Genomic_DNA"/>
</dbReference>
<feature type="domain" description="DUF5643" evidence="3">
    <location>
        <begin position="223"/>
        <end position="333"/>
    </location>
</feature>
<evidence type="ECO:0000259" key="2">
    <source>
        <dbReference type="Pfam" id="PF13786"/>
    </source>
</evidence>
<name>A0A9X3R9F3_9BACI</name>
<evidence type="ECO:0000313" key="5">
    <source>
        <dbReference type="Proteomes" id="UP001152172"/>
    </source>
</evidence>
<dbReference type="Pfam" id="PF18705">
    <property type="entry name" value="DUF5643"/>
    <property type="match status" value="1"/>
</dbReference>
<organism evidence="4 5">
    <name type="scientific">Psychrobacillus psychrodurans</name>
    <dbReference type="NCBI Taxonomy" id="126157"/>
    <lineage>
        <taxon>Bacteria</taxon>
        <taxon>Bacillati</taxon>
        <taxon>Bacillota</taxon>
        <taxon>Bacilli</taxon>
        <taxon>Bacillales</taxon>
        <taxon>Bacillaceae</taxon>
        <taxon>Psychrobacillus</taxon>
    </lineage>
</organism>
<reference evidence="4" key="1">
    <citation type="submission" date="2022-05" db="EMBL/GenBank/DDBJ databases">
        <authorList>
            <person name="Colautti A."/>
            <person name="Iacumin L."/>
        </authorList>
    </citation>
    <scope>NUCLEOTIDE SEQUENCE</scope>
    <source>
        <strain evidence="4">DSM 30747</strain>
    </source>
</reference>
<dbReference type="AlphaFoldDB" id="A0A9X3R9F3"/>
<evidence type="ECO:0000313" key="4">
    <source>
        <dbReference type="EMBL" id="MCZ8532172.1"/>
    </source>
</evidence>
<evidence type="ECO:0000256" key="1">
    <source>
        <dbReference type="SAM" id="Phobius"/>
    </source>
</evidence>
<keyword evidence="1" id="KW-1133">Transmembrane helix</keyword>
<dbReference type="InterPro" id="IPR025436">
    <property type="entry name" value="DUF4179"/>
</dbReference>
<dbReference type="RefSeq" id="WP_269920800.1">
    <property type="nucleotide sequence ID" value="NZ_JAMKBI010000001.1"/>
</dbReference>
<feature type="transmembrane region" description="Helical" evidence="1">
    <location>
        <begin position="48"/>
        <end position="67"/>
    </location>
</feature>
<gene>
    <name evidence="4" type="ORF">M9R61_02265</name>
</gene>
<protein>
    <submittedName>
        <fullName evidence="4">DUF4179 domain-containing protein</fullName>
    </submittedName>
</protein>
<dbReference type="Pfam" id="PF13786">
    <property type="entry name" value="DUF4179"/>
    <property type="match status" value="1"/>
</dbReference>
<keyword evidence="1" id="KW-0472">Membrane</keyword>
<feature type="domain" description="DUF4179" evidence="2">
    <location>
        <begin position="43"/>
        <end position="136"/>
    </location>
</feature>
<keyword evidence="5" id="KW-1185">Reference proteome</keyword>
<accession>A0A9X3R9F3</accession>
<sequence length="434" mass="49866">MFEKEEQMLEETKKRLEKVEVPEQLVNDAIQQGLLQAKNKKLKRKKKLWAFSVAAILLLTFVTSIRVSPAFASAISTIPGMDRFVHLVQLDKGMKAIVENDYYEPIGKSQVKDNMTLTVDGIIIDETGAEVFYTLEAPHSLEGMDYQVVKVFNDGHELVASVGYDLPDQETANRIVDKFSFVFGETEQFTSKNFEIQFDVEQDNKTTSFNVPFTLKKEIKPGKIYTLNETVEIEGQQIKVKKIKIYPLRVAVTLEFNKQNKMKILQFEDMRIEDENGEIWSSIHNGISGRGENQNKENTYFLQSNYFKEPKELYLKFDKVQALPKEESYLLVDFAKKEILDQPSHGKIEVLNIGDNTIELKYYPIRENYMYTLFSQGENAKGEIVDIPGQSNHGNDKEQFSINTLDEKDIINPVRLDFIAYPNYLDGSASIQIK</sequence>
<comment type="caution">
    <text evidence="4">The sequence shown here is derived from an EMBL/GenBank/DDBJ whole genome shotgun (WGS) entry which is preliminary data.</text>
</comment>
<keyword evidence="1" id="KW-0812">Transmembrane</keyword>
<evidence type="ECO:0000259" key="3">
    <source>
        <dbReference type="Pfam" id="PF18705"/>
    </source>
</evidence>
<dbReference type="Proteomes" id="UP001152172">
    <property type="component" value="Unassembled WGS sequence"/>
</dbReference>
<dbReference type="InterPro" id="IPR040680">
    <property type="entry name" value="DUF5643"/>
</dbReference>
<proteinExistence type="predicted"/>